<evidence type="ECO:0000313" key="1">
    <source>
        <dbReference type="EMBL" id="MFC4135695.1"/>
    </source>
</evidence>
<name>A0ABV8LZR6_9ACTN</name>
<sequence>MTYPDIYNQIRALRAAPRGGANIADELRRLMPRDRWLIDLLGQHRVFTTEQINTLAFDNLHTARNRLVLLNSRGILARFRNAIRPGSEQWRWTLDLLGEVYLASRDDQNPPHFTTVRNKINKLSVNPQLNHRLAVNGLFVELIGHARTTPGAALTAWRSAKDSLAITGDLVRPDGFGDWTEHGRRITFWLEQDQGTESTRRILAKLDSYDAFTRASGRRDAVLFRMSGPRAEASFRARLAEHPAVAGGRLLVATTGGNQGHPAAAIWQPATSGQRVRLAELADHLPT</sequence>
<protein>
    <submittedName>
        <fullName evidence="1">Replication-relaxation family protein</fullName>
    </submittedName>
</protein>
<reference evidence="2" key="1">
    <citation type="journal article" date="2019" name="Int. J. Syst. Evol. Microbiol.">
        <title>The Global Catalogue of Microorganisms (GCM) 10K type strain sequencing project: providing services to taxonomists for standard genome sequencing and annotation.</title>
        <authorList>
            <consortium name="The Broad Institute Genomics Platform"/>
            <consortium name="The Broad Institute Genome Sequencing Center for Infectious Disease"/>
            <person name="Wu L."/>
            <person name="Ma J."/>
        </authorList>
    </citation>
    <scope>NUCLEOTIDE SEQUENCE [LARGE SCALE GENOMIC DNA]</scope>
    <source>
        <strain evidence="2">CGMCC 4.7289</strain>
    </source>
</reference>
<gene>
    <name evidence="1" type="ORF">ACFOZ4_34210</name>
</gene>
<dbReference type="Pfam" id="PF13814">
    <property type="entry name" value="Replic_Relax"/>
    <property type="match status" value="1"/>
</dbReference>
<dbReference type="EMBL" id="JBHSAY010000024">
    <property type="protein sequence ID" value="MFC4135695.1"/>
    <property type="molecule type" value="Genomic_DNA"/>
</dbReference>
<keyword evidence="2" id="KW-1185">Reference proteome</keyword>
<proteinExistence type="predicted"/>
<accession>A0ABV8LZR6</accession>
<dbReference type="Proteomes" id="UP001595816">
    <property type="component" value="Unassembled WGS sequence"/>
</dbReference>
<organism evidence="1 2">
    <name type="scientific">Hamadaea flava</name>
    <dbReference type="NCBI Taxonomy" id="1742688"/>
    <lineage>
        <taxon>Bacteria</taxon>
        <taxon>Bacillati</taxon>
        <taxon>Actinomycetota</taxon>
        <taxon>Actinomycetes</taxon>
        <taxon>Micromonosporales</taxon>
        <taxon>Micromonosporaceae</taxon>
        <taxon>Hamadaea</taxon>
    </lineage>
</organism>
<comment type="caution">
    <text evidence="1">The sequence shown here is derived from an EMBL/GenBank/DDBJ whole genome shotgun (WGS) entry which is preliminary data.</text>
</comment>
<dbReference type="RefSeq" id="WP_253760680.1">
    <property type="nucleotide sequence ID" value="NZ_JAMZDZ010000001.1"/>
</dbReference>
<evidence type="ECO:0000313" key="2">
    <source>
        <dbReference type="Proteomes" id="UP001595816"/>
    </source>
</evidence>
<dbReference type="InterPro" id="IPR025855">
    <property type="entry name" value="Replic_Relax"/>
</dbReference>